<keyword evidence="2" id="KW-1185">Reference proteome</keyword>
<proteinExistence type="predicted"/>
<dbReference type="EMBL" id="JAGDFM010000128">
    <property type="protein sequence ID" value="KAG7385179.1"/>
    <property type="molecule type" value="Genomic_DNA"/>
</dbReference>
<dbReference type="Proteomes" id="UP000694044">
    <property type="component" value="Unassembled WGS sequence"/>
</dbReference>
<reference evidence="1" key="1">
    <citation type="submission" date="2021-02" db="EMBL/GenBank/DDBJ databases">
        <authorList>
            <person name="Palmer J.M."/>
        </authorList>
    </citation>
    <scope>NUCLEOTIDE SEQUENCE</scope>
    <source>
        <strain evidence="1">SCRP734</strain>
    </source>
</reference>
<dbReference type="AlphaFoldDB" id="A0A8T1VYZ0"/>
<accession>A0A8T1VYZ0</accession>
<organism evidence="1 2">
    <name type="scientific">Phytophthora pseudosyringae</name>
    <dbReference type="NCBI Taxonomy" id="221518"/>
    <lineage>
        <taxon>Eukaryota</taxon>
        <taxon>Sar</taxon>
        <taxon>Stramenopiles</taxon>
        <taxon>Oomycota</taxon>
        <taxon>Peronosporomycetes</taxon>
        <taxon>Peronosporales</taxon>
        <taxon>Peronosporaceae</taxon>
        <taxon>Phytophthora</taxon>
    </lineage>
</organism>
<comment type="caution">
    <text evidence="1">The sequence shown here is derived from an EMBL/GenBank/DDBJ whole genome shotgun (WGS) entry which is preliminary data.</text>
</comment>
<sequence>MLKGFALLGPLGAAAPRREKQMRDRCSFAAGMSPTPVISVGGTPLALFSAPFDWKAAPRNWTRRLILEATSFARRDV</sequence>
<protein>
    <submittedName>
        <fullName evidence="1">Uncharacterized protein</fullName>
    </submittedName>
</protein>
<evidence type="ECO:0000313" key="1">
    <source>
        <dbReference type="EMBL" id="KAG7385179.1"/>
    </source>
</evidence>
<evidence type="ECO:0000313" key="2">
    <source>
        <dbReference type="Proteomes" id="UP000694044"/>
    </source>
</evidence>
<name>A0A8T1VYZ0_9STRA</name>
<gene>
    <name evidence="1" type="ORF">PHYPSEUDO_001807</name>
</gene>